<dbReference type="Proteomes" id="UP000076858">
    <property type="component" value="Unassembled WGS sequence"/>
</dbReference>
<dbReference type="EMBL" id="LRGB01003375">
    <property type="protein sequence ID" value="KZS02981.1"/>
    <property type="molecule type" value="Genomic_DNA"/>
</dbReference>
<keyword evidence="2" id="KW-0813">Transport</keyword>
<dbReference type="STRING" id="35525.A0A0P5DV37"/>
<keyword evidence="5" id="KW-0472">Membrane</keyword>
<protein>
    <submittedName>
        <fullName evidence="7">Spinster protein</fullName>
    </submittedName>
</protein>
<reference evidence="7 8" key="1">
    <citation type="submission" date="2016-03" db="EMBL/GenBank/DDBJ databases">
        <title>EvidentialGene: Evidence-directed Construction of Genes on Genomes.</title>
        <authorList>
            <person name="Gilbert D.G."/>
            <person name="Choi J.-H."/>
            <person name="Mockaitis K."/>
            <person name="Colbourne J."/>
            <person name="Pfrender M."/>
        </authorList>
    </citation>
    <scope>NUCLEOTIDE SEQUENCE [LARGE SCALE GENOMIC DNA]</scope>
    <source>
        <strain evidence="7 8">Xinb3</strain>
        <tissue evidence="7">Complete organism</tissue>
    </source>
</reference>
<gene>
    <name evidence="7" type="ORF">APZ42_034399</name>
</gene>
<accession>A0A0P5DV37</accession>
<dbReference type="PANTHER" id="PTHR23505:SF79">
    <property type="entry name" value="PROTEIN SPINSTER"/>
    <property type="match status" value="1"/>
</dbReference>
<dbReference type="SUPFAM" id="SSF103473">
    <property type="entry name" value="MFS general substrate transporter"/>
    <property type="match status" value="1"/>
</dbReference>
<evidence type="ECO:0000313" key="8">
    <source>
        <dbReference type="Proteomes" id="UP000076858"/>
    </source>
</evidence>
<dbReference type="Gene3D" id="1.20.1250.20">
    <property type="entry name" value="MFS general substrate transporter like domains"/>
    <property type="match status" value="1"/>
</dbReference>
<dbReference type="InterPro" id="IPR044770">
    <property type="entry name" value="MFS_spinster-like"/>
</dbReference>
<evidence type="ECO:0000256" key="3">
    <source>
        <dbReference type="ARBA" id="ARBA00022692"/>
    </source>
</evidence>
<dbReference type="GO" id="GO:0016020">
    <property type="term" value="C:membrane"/>
    <property type="evidence" value="ECO:0007669"/>
    <property type="project" value="UniProtKB-SubCell"/>
</dbReference>
<dbReference type="GO" id="GO:0022857">
    <property type="term" value="F:transmembrane transporter activity"/>
    <property type="evidence" value="ECO:0007669"/>
    <property type="project" value="InterPro"/>
</dbReference>
<dbReference type="Pfam" id="PF07690">
    <property type="entry name" value="MFS_1"/>
    <property type="match status" value="1"/>
</dbReference>
<evidence type="ECO:0000256" key="6">
    <source>
        <dbReference type="ARBA" id="ARBA00024338"/>
    </source>
</evidence>
<dbReference type="CDD" id="cd17328">
    <property type="entry name" value="MFS_spinster_like"/>
    <property type="match status" value="1"/>
</dbReference>
<dbReference type="AlphaFoldDB" id="A0A0P5DV37"/>
<organism evidence="7 8">
    <name type="scientific">Daphnia magna</name>
    <dbReference type="NCBI Taxonomy" id="35525"/>
    <lineage>
        <taxon>Eukaryota</taxon>
        <taxon>Metazoa</taxon>
        <taxon>Ecdysozoa</taxon>
        <taxon>Arthropoda</taxon>
        <taxon>Crustacea</taxon>
        <taxon>Branchiopoda</taxon>
        <taxon>Diplostraca</taxon>
        <taxon>Cladocera</taxon>
        <taxon>Anomopoda</taxon>
        <taxon>Daphniidae</taxon>
        <taxon>Daphnia</taxon>
    </lineage>
</organism>
<evidence type="ECO:0000256" key="4">
    <source>
        <dbReference type="ARBA" id="ARBA00022989"/>
    </source>
</evidence>
<evidence type="ECO:0000256" key="2">
    <source>
        <dbReference type="ARBA" id="ARBA00022448"/>
    </source>
</evidence>
<dbReference type="PANTHER" id="PTHR23505">
    <property type="entry name" value="SPINSTER"/>
    <property type="match status" value="1"/>
</dbReference>
<dbReference type="OrthoDB" id="6770063at2759"/>
<comment type="caution">
    <text evidence="7">The sequence shown here is derived from an EMBL/GenBank/DDBJ whole genome shotgun (WGS) entry which is preliminary data.</text>
</comment>
<keyword evidence="8" id="KW-1185">Reference proteome</keyword>
<name>A0A0P5DV37_9CRUS</name>
<dbReference type="PROSITE" id="PS50850">
    <property type="entry name" value="MFS"/>
    <property type="match status" value="1"/>
</dbReference>
<keyword evidence="3" id="KW-0812">Transmembrane</keyword>
<evidence type="ECO:0000313" key="7">
    <source>
        <dbReference type="EMBL" id="KZS02981.1"/>
    </source>
</evidence>
<comment type="similarity">
    <text evidence="6">Belongs to the major facilitator superfamily. Spinster (TC 2.A.1.49) family.</text>
</comment>
<keyword evidence="4" id="KW-1133">Transmembrane helix</keyword>
<sequence>MDAGTDSQLAETTSDGNKEKFQLTENETVQVESNKRSRLKVATVCILCFFNLTYYMDRFGIAGILTAIQCDLGATDSQAGLLQTAFIIPYVIFSPVVGYLGDRYSRRLILVLGIFFWSCATLTASFMPELWSFIVVRSLTGVGEACFSSLAPAIISDLYASNVRSKYLAVYYFAIPVGSGLGYIIFAEVATAADDWRWGLRVTPVFGFITVVLILLFLQDPPRGQSEGSRMKTTSWMNDLKYFATHGSYIWISIATTAVAFIAGAFGAWGPKYITLGLVTQEEQQSEDISDLLGRVSLVFGFITVVTGLMGVIFGSLMGTKLRGKYPTIDPEICGFGVLASVPLIFAMTILARGPEAPTYITFFFGQWFLNLNWALATDMLMYTIVPTRRSSAKALQILLNHVLGDAGSPYIIGLLSDAFKPLVDSGYSTKYLASPSSFLRNGTLPIEEQDCDLSPIDVTTAERDFTALQYALFIALFIQVLGAFAFIATSWTIIDDKAEVDRAAAINRIKNDNSVQSESTVDDSISNKPTVTPPTIVISEYL</sequence>
<dbReference type="InterPro" id="IPR011701">
    <property type="entry name" value="MFS"/>
</dbReference>
<comment type="subcellular location">
    <subcellularLocation>
        <location evidence="1">Membrane</location>
        <topology evidence="1">Multi-pass membrane protein</topology>
    </subcellularLocation>
</comment>
<dbReference type="InterPro" id="IPR020846">
    <property type="entry name" value="MFS_dom"/>
</dbReference>
<evidence type="ECO:0000256" key="1">
    <source>
        <dbReference type="ARBA" id="ARBA00004141"/>
    </source>
</evidence>
<dbReference type="InterPro" id="IPR036259">
    <property type="entry name" value="MFS_trans_sf"/>
</dbReference>
<proteinExistence type="inferred from homology"/>
<evidence type="ECO:0000256" key="5">
    <source>
        <dbReference type="ARBA" id="ARBA00023136"/>
    </source>
</evidence>